<evidence type="ECO:0000313" key="1">
    <source>
        <dbReference type="EMBL" id="JAD70549.1"/>
    </source>
</evidence>
<reference evidence="1" key="2">
    <citation type="journal article" date="2015" name="Data Brief">
        <title>Shoot transcriptome of the giant reed, Arundo donax.</title>
        <authorList>
            <person name="Barrero R.A."/>
            <person name="Guerrero F.D."/>
            <person name="Moolhuijzen P."/>
            <person name="Goolsby J.A."/>
            <person name="Tidwell J."/>
            <person name="Bellgard S.E."/>
            <person name="Bellgard M.I."/>
        </authorList>
    </citation>
    <scope>NUCLEOTIDE SEQUENCE</scope>
    <source>
        <tissue evidence="1">Shoot tissue taken approximately 20 cm above the soil surface</tissue>
    </source>
</reference>
<reference evidence="1" key="1">
    <citation type="submission" date="2014-09" db="EMBL/GenBank/DDBJ databases">
        <authorList>
            <person name="Magalhaes I.L.F."/>
            <person name="Oliveira U."/>
            <person name="Santos F.R."/>
            <person name="Vidigal T.H.D.A."/>
            <person name="Brescovit A.D."/>
            <person name="Santos A.J."/>
        </authorList>
    </citation>
    <scope>NUCLEOTIDE SEQUENCE</scope>
    <source>
        <tissue evidence="1">Shoot tissue taken approximately 20 cm above the soil surface</tissue>
    </source>
</reference>
<sequence length="22" mass="2727">MYILVVNMIKRHFFTLLCPKME</sequence>
<organism evidence="1">
    <name type="scientific">Arundo donax</name>
    <name type="common">Giant reed</name>
    <name type="synonym">Donax arundinaceus</name>
    <dbReference type="NCBI Taxonomy" id="35708"/>
    <lineage>
        <taxon>Eukaryota</taxon>
        <taxon>Viridiplantae</taxon>
        <taxon>Streptophyta</taxon>
        <taxon>Embryophyta</taxon>
        <taxon>Tracheophyta</taxon>
        <taxon>Spermatophyta</taxon>
        <taxon>Magnoliopsida</taxon>
        <taxon>Liliopsida</taxon>
        <taxon>Poales</taxon>
        <taxon>Poaceae</taxon>
        <taxon>PACMAD clade</taxon>
        <taxon>Arundinoideae</taxon>
        <taxon>Arundineae</taxon>
        <taxon>Arundo</taxon>
    </lineage>
</organism>
<dbReference type="AlphaFoldDB" id="A0A0A9C2N8"/>
<name>A0A0A9C2N8_ARUDO</name>
<accession>A0A0A9C2N8</accession>
<proteinExistence type="predicted"/>
<protein>
    <submittedName>
        <fullName evidence="1">Uncharacterized protein</fullName>
    </submittedName>
</protein>
<dbReference type="EMBL" id="GBRH01227346">
    <property type="protein sequence ID" value="JAD70549.1"/>
    <property type="molecule type" value="Transcribed_RNA"/>
</dbReference>